<evidence type="ECO:0000256" key="1">
    <source>
        <dbReference type="ARBA" id="ARBA00004141"/>
    </source>
</evidence>
<dbReference type="PROSITE" id="PS50920">
    <property type="entry name" value="SOLCAR"/>
    <property type="match status" value="2"/>
</dbReference>
<evidence type="ECO:0000256" key="6">
    <source>
        <dbReference type="ARBA" id="ARBA00022989"/>
    </source>
</evidence>
<dbReference type="InterPro" id="IPR023395">
    <property type="entry name" value="MCP_dom_sf"/>
</dbReference>
<dbReference type="GO" id="GO:0055085">
    <property type="term" value="P:transmembrane transport"/>
    <property type="evidence" value="ECO:0007669"/>
    <property type="project" value="InterPro"/>
</dbReference>
<dbReference type="Gene3D" id="1.50.40.10">
    <property type="entry name" value="Mitochondrial carrier domain"/>
    <property type="match status" value="2"/>
</dbReference>
<organism evidence="10 11">
    <name type="scientific">Auxenochlorella protothecoides</name>
    <name type="common">Green microalga</name>
    <name type="synonym">Chlorella protothecoides</name>
    <dbReference type="NCBI Taxonomy" id="3075"/>
    <lineage>
        <taxon>Eukaryota</taxon>
        <taxon>Viridiplantae</taxon>
        <taxon>Chlorophyta</taxon>
        <taxon>core chlorophytes</taxon>
        <taxon>Trebouxiophyceae</taxon>
        <taxon>Chlorellales</taxon>
        <taxon>Chlorellaceae</taxon>
        <taxon>Auxenochlorella</taxon>
    </lineage>
</organism>
<keyword evidence="3 9" id="KW-0813">Transport</keyword>
<evidence type="ECO:0000256" key="8">
    <source>
        <dbReference type="PROSITE-ProRule" id="PRU00282"/>
    </source>
</evidence>
<dbReference type="Proteomes" id="UP000028924">
    <property type="component" value="Unassembled WGS sequence"/>
</dbReference>
<evidence type="ECO:0000256" key="3">
    <source>
        <dbReference type="ARBA" id="ARBA00022448"/>
    </source>
</evidence>
<dbReference type="OrthoDB" id="1494634at2759"/>
<evidence type="ECO:0000256" key="4">
    <source>
        <dbReference type="ARBA" id="ARBA00022692"/>
    </source>
</evidence>
<keyword evidence="4 8" id="KW-0812">Transmembrane</keyword>
<dbReference type="SUPFAM" id="SSF103506">
    <property type="entry name" value="Mitochondrial carrier"/>
    <property type="match status" value="1"/>
</dbReference>
<dbReference type="STRING" id="3075.A0A087SIU4"/>
<comment type="subcellular location">
    <subcellularLocation>
        <location evidence="1">Membrane</location>
        <topology evidence="1">Multi-pass membrane protein</topology>
    </subcellularLocation>
</comment>
<dbReference type="Pfam" id="PF00153">
    <property type="entry name" value="Mito_carr"/>
    <property type="match status" value="3"/>
</dbReference>
<evidence type="ECO:0000313" key="11">
    <source>
        <dbReference type="Proteomes" id="UP000028924"/>
    </source>
</evidence>
<reference evidence="10 11" key="1">
    <citation type="journal article" date="2014" name="BMC Genomics">
        <title>Oil accumulation mechanisms of the oleaginous microalga Chlorella protothecoides revealed through its genome, transcriptomes, and proteomes.</title>
        <authorList>
            <person name="Gao C."/>
            <person name="Wang Y."/>
            <person name="Shen Y."/>
            <person name="Yan D."/>
            <person name="He X."/>
            <person name="Dai J."/>
            <person name="Wu Q."/>
        </authorList>
    </citation>
    <scope>NUCLEOTIDE SEQUENCE [LARGE SCALE GENOMIC DNA]</scope>
    <source>
        <strain evidence="10 11">0710</strain>
    </source>
</reference>
<dbReference type="EMBL" id="KL662122">
    <property type="protein sequence ID" value="KFM25648.1"/>
    <property type="molecule type" value="Genomic_DNA"/>
</dbReference>
<keyword evidence="11" id="KW-1185">Reference proteome</keyword>
<keyword evidence="7 8" id="KW-0472">Membrane</keyword>
<comment type="similarity">
    <text evidence="2 9">Belongs to the mitochondrial carrier (TC 2.A.29) family.</text>
</comment>
<name>A0A087SIU4_AUXPR</name>
<dbReference type="KEGG" id="apro:F751_2490"/>
<dbReference type="eggNOG" id="KOG0764">
    <property type="taxonomic scope" value="Eukaryota"/>
</dbReference>
<dbReference type="PANTHER" id="PTHR45683">
    <property type="entry name" value="MITOCHONDRIAL NICOTINAMIDE ADENINE DINUCLEOTIDE TRANSPORTER 1-RELATED-RELATED"/>
    <property type="match status" value="1"/>
</dbReference>
<evidence type="ECO:0000256" key="5">
    <source>
        <dbReference type="ARBA" id="ARBA00022737"/>
    </source>
</evidence>
<dbReference type="RefSeq" id="XP_011398544.1">
    <property type="nucleotide sequence ID" value="XM_011400242.1"/>
</dbReference>
<dbReference type="InterPro" id="IPR044712">
    <property type="entry name" value="SLC25A32-like"/>
</dbReference>
<dbReference type="GO" id="GO:0006862">
    <property type="term" value="P:nucleotide transport"/>
    <property type="evidence" value="ECO:0007669"/>
    <property type="project" value="InterPro"/>
</dbReference>
<sequence length="263" mass="27732">MILEAVKRKLKEEKELRNALAGAITSTVVCPLDVLKTRLQVQGRAAFVASPYGGIGGGLSKIVAEEGVRGLYRGLAPTLVALLPNWAVYFTAYERLKVAIGARVAPEHAASPGEGLAGLYSGLGPSLLGVAHVVIQFPLYEALKQHFAERRGEDGRISTVELVISSAASKMVAATVTYPHEVVRSRMHVSGVGAFSGLWATCRQVYAEDRLAAFYRGCMTNLLRTTPAAAASGGGAGAPIQPLGPGLELRELSAHTGRLEDEG</sequence>
<gene>
    <name evidence="10" type="ORF">F751_2490</name>
</gene>
<dbReference type="GeneID" id="23613881"/>
<feature type="repeat" description="Solcar" evidence="8">
    <location>
        <begin position="157"/>
        <end position="242"/>
    </location>
</feature>
<keyword evidence="6" id="KW-1133">Transmembrane helix</keyword>
<keyword evidence="5" id="KW-0677">Repeat</keyword>
<accession>A0A087SIU4</accession>
<proteinExistence type="inferred from homology"/>
<protein>
    <submittedName>
        <fullName evidence="10">Mitochondrial nicotinamide adenine dinucleotide transporter 1</fullName>
    </submittedName>
</protein>
<dbReference type="InterPro" id="IPR018108">
    <property type="entry name" value="MCP_transmembrane"/>
</dbReference>
<evidence type="ECO:0000256" key="9">
    <source>
        <dbReference type="RuleBase" id="RU000488"/>
    </source>
</evidence>
<evidence type="ECO:0000256" key="2">
    <source>
        <dbReference type="ARBA" id="ARBA00006375"/>
    </source>
</evidence>
<dbReference type="AlphaFoldDB" id="A0A087SIU4"/>
<evidence type="ECO:0000256" key="7">
    <source>
        <dbReference type="ARBA" id="ARBA00023136"/>
    </source>
</evidence>
<dbReference type="GO" id="GO:0016020">
    <property type="term" value="C:membrane"/>
    <property type="evidence" value="ECO:0007669"/>
    <property type="project" value="UniProtKB-SubCell"/>
</dbReference>
<feature type="repeat" description="Solcar" evidence="8">
    <location>
        <begin position="13"/>
        <end position="99"/>
    </location>
</feature>
<evidence type="ECO:0000313" key="10">
    <source>
        <dbReference type="EMBL" id="KFM25648.1"/>
    </source>
</evidence>